<accession>A0ABP0VZG1</accession>
<evidence type="ECO:0000313" key="2">
    <source>
        <dbReference type="Proteomes" id="UP001497444"/>
    </source>
</evidence>
<dbReference type="Proteomes" id="UP001497444">
    <property type="component" value="Chromosome 12"/>
</dbReference>
<reference evidence="1" key="1">
    <citation type="submission" date="2024-02" db="EMBL/GenBank/DDBJ databases">
        <authorList>
            <consortium name="ELIXIR-Norway"/>
            <consortium name="Elixir Norway"/>
        </authorList>
    </citation>
    <scope>NUCLEOTIDE SEQUENCE</scope>
</reference>
<protein>
    <submittedName>
        <fullName evidence="1">Uncharacterized protein</fullName>
    </submittedName>
</protein>
<evidence type="ECO:0000313" key="1">
    <source>
        <dbReference type="EMBL" id="CAK9259911.1"/>
    </source>
</evidence>
<name>A0ABP0VZG1_9BRYO</name>
<keyword evidence="2" id="KW-1185">Reference proteome</keyword>
<organism evidence="1 2">
    <name type="scientific">Sphagnum jensenii</name>
    <dbReference type="NCBI Taxonomy" id="128206"/>
    <lineage>
        <taxon>Eukaryota</taxon>
        <taxon>Viridiplantae</taxon>
        <taxon>Streptophyta</taxon>
        <taxon>Embryophyta</taxon>
        <taxon>Bryophyta</taxon>
        <taxon>Sphagnophytina</taxon>
        <taxon>Sphagnopsida</taxon>
        <taxon>Sphagnales</taxon>
        <taxon>Sphagnaceae</taxon>
        <taxon>Sphagnum</taxon>
    </lineage>
</organism>
<proteinExistence type="predicted"/>
<sequence length="75" mass="9113">MDLCGPLLTTSLRRSKHFAMFTNNCTRFTWVYFFKKILETLKRYKQFKMLDVLNFGVVRHLCIFPKVKETNYNLR</sequence>
<gene>
    <name evidence="1" type="ORF">CSSPJE1EN1_LOCUS5389</name>
</gene>
<dbReference type="EMBL" id="OZ020107">
    <property type="protein sequence ID" value="CAK9259911.1"/>
    <property type="molecule type" value="Genomic_DNA"/>
</dbReference>